<reference evidence="2" key="2">
    <citation type="submission" date="2015-01" db="EMBL/GenBank/DDBJ databases">
        <title>Evolutionary Origins and Diversification of the Mycorrhizal Mutualists.</title>
        <authorList>
            <consortium name="DOE Joint Genome Institute"/>
            <consortium name="Mycorrhizal Genomics Consortium"/>
            <person name="Kohler A."/>
            <person name="Kuo A."/>
            <person name="Nagy L.G."/>
            <person name="Floudas D."/>
            <person name="Copeland A."/>
            <person name="Barry K.W."/>
            <person name="Cichocki N."/>
            <person name="Veneault-Fourrey C."/>
            <person name="LaButti K."/>
            <person name="Lindquist E.A."/>
            <person name="Lipzen A."/>
            <person name="Lundell T."/>
            <person name="Morin E."/>
            <person name="Murat C."/>
            <person name="Riley R."/>
            <person name="Ohm R."/>
            <person name="Sun H."/>
            <person name="Tunlid A."/>
            <person name="Henrissat B."/>
            <person name="Grigoriev I.V."/>
            <person name="Hibbett D.S."/>
            <person name="Martin F."/>
        </authorList>
    </citation>
    <scope>NUCLEOTIDE SEQUENCE [LARGE SCALE GENOMIC DNA]</scope>
    <source>
        <strain evidence="2">Ve08.2h10</strain>
    </source>
</reference>
<dbReference type="OrthoDB" id="2704961at2759"/>
<evidence type="ECO:0000313" key="2">
    <source>
        <dbReference type="Proteomes" id="UP000054538"/>
    </source>
</evidence>
<dbReference type="Proteomes" id="UP000054538">
    <property type="component" value="Unassembled WGS sequence"/>
</dbReference>
<proteinExistence type="predicted"/>
<feature type="non-terminal residue" evidence="1">
    <location>
        <position position="1"/>
    </location>
</feature>
<dbReference type="HOGENOM" id="CLU_3002108_0_0_1"/>
<sequence>ECAPLPGCIMDPQAALENHFHVNLAPQDTHLFIWKHPKGSLCPLSKTEVIKLTHCHQ</sequence>
<protein>
    <submittedName>
        <fullName evidence="1">Uncharacterized protein</fullName>
    </submittedName>
</protein>
<dbReference type="EMBL" id="KN824924">
    <property type="protein sequence ID" value="KIK97697.1"/>
    <property type="molecule type" value="Genomic_DNA"/>
</dbReference>
<dbReference type="AlphaFoldDB" id="A0A0D0DHH9"/>
<name>A0A0D0DHH9_9AGAM</name>
<organism evidence="1 2">
    <name type="scientific">Paxillus rubicundulus Ve08.2h10</name>
    <dbReference type="NCBI Taxonomy" id="930991"/>
    <lineage>
        <taxon>Eukaryota</taxon>
        <taxon>Fungi</taxon>
        <taxon>Dikarya</taxon>
        <taxon>Basidiomycota</taxon>
        <taxon>Agaricomycotina</taxon>
        <taxon>Agaricomycetes</taxon>
        <taxon>Agaricomycetidae</taxon>
        <taxon>Boletales</taxon>
        <taxon>Paxilineae</taxon>
        <taxon>Paxillaceae</taxon>
        <taxon>Paxillus</taxon>
    </lineage>
</organism>
<keyword evidence="2" id="KW-1185">Reference proteome</keyword>
<evidence type="ECO:0000313" key="1">
    <source>
        <dbReference type="EMBL" id="KIK97697.1"/>
    </source>
</evidence>
<gene>
    <name evidence="1" type="ORF">PAXRUDRAFT_135743</name>
</gene>
<accession>A0A0D0DHH9</accession>
<reference evidence="1 2" key="1">
    <citation type="submission" date="2014-04" db="EMBL/GenBank/DDBJ databases">
        <authorList>
            <consortium name="DOE Joint Genome Institute"/>
            <person name="Kuo A."/>
            <person name="Kohler A."/>
            <person name="Jargeat P."/>
            <person name="Nagy L.G."/>
            <person name="Floudas D."/>
            <person name="Copeland A."/>
            <person name="Barry K.W."/>
            <person name="Cichocki N."/>
            <person name="Veneault-Fourrey C."/>
            <person name="LaButti K."/>
            <person name="Lindquist E.A."/>
            <person name="Lipzen A."/>
            <person name="Lundell T."/>
            <person name="Morin E."/>
            <person name="Murat C."/>
            <person name="Sun H."/>
            <person name="Tunlid A."/>
            <person name="Henrissat B."/>
            <person name="Grigoriev I.V."/>
            <person name="Hibbett D.S."/>
            <person name="Martin F."/>
            <person name="Nordberg H.P."/>
            <person name="Cantor M.N."/>
            <person name="Hua S.X."/>
        </authorList>
    </citation>
    <scope>NUCLEOTIDE SEQUENCE [LARGE SCALE GENOMIC DNA]</scope>
    <source>
        <strain evidence="1 2">Ve08.2h10</strain>
    </source>
</reference>
<dbReference type="InParanoid" id="A0A0D0DHH9"/>